<dbReference type="AlphaFoldDB" id="A0A099I200"/>
<dbReference type="InterPro" id="IPR028348">
    <property type="entry name" value="FAD-binding_protein"/>
</dbReference>
<reference evidence="5 7" key="3">
    <citation type="submission" date="2020-02" db="EMBL/GenBank/DDBJ databases">
        <authorList>
            <person name="Kociolek L.K."/>
            <person name="Ozer E.A."/>
        </authorList>
    </citation>
    <scope>NUCLEOTIDE SEQUENCE [LARGE SCALE GENOMIC DNA]</scope>
    <source>
        <strain evidence="5 7">ATCC 14501</strain>
    </source>
</reference>
<sequence>MDFDLLIVGAGPGGIFSAYEAMKLNPELKIALFETGNPLEKRKCPIDGVKIKSCINCKTCAIMNGFGGAGAFSDGKYNITNQFGGTLYEHIGRKEAIDLMNYVDEINVANGGQGTKLYTNENTHLKKKCMQNDLHLLEASVRHLGTDVNYIVLENLYNQLKDKIEIHFHTHIDAVEKLENGYRLVSRDKSFTGSKCIISTGRSGSKWMGSICKSLGIATKSNRVDIGVRVELPYSIFSDLTDELYESKIVYRTTKFQDKVRTFCMNPRGVVVSENTNGIVTVNGHSYEDPSRYTENTNFALLVSNHFTEPFKDSNEYGESIARLSNMLGGGVIVQRFGDLIRGQRSTDSRIAESFVTPTLSATPGDLSLVIPKRQMDDIIEMIYALDKVAPGTANDDTLLYGVEVKFYNLEVEIDHNLETRHEGLYVIGDCSGVTHSLSHASASGVYVARHLYSNKH</sequence>
<protein>
    <submittedName>
        <fullName evidence="2 3">FAD-dependent oxidoreductase</fullName>
    </submittedName>
</protein>
<dbReference type="EMBL" id="CP048838">
    <property type="protein sequence ID" value="QJA00990.1"/>
    <property type="molecule type" value="Genomic_DNA"/>
</dbReference>
<name>A0A099I200_CLOIN</name>
<gene>
    <name evidence="2" type="ORF">CIAN88_19455</name>
    <name evidence="5" type="ORF">G4D54_00500</name>
    <name evidence="4" type="ORF">GT664_14800</name>
    <name evidence="3" type="ORF">MKC95_21670</name>
</gene>
<evidence type="ECO:0000313" key="7">
    <source>
        <dbReference type="Proteomes" id="UP000503330"/>
    </source>
</evidence>
<evidence type="ECO:0000259" key="1">
    <source>
        <dbReference type="Pfam" id="PF21688"/>
    </source>
</evidence>
<feature type="domain" description="FAD-dependent protein C-terminal" evidence="1">
    <location>
        <begin position="249"/>
        <end position="405"/>
    </location>
</feature>
<dbReference type="EMBL" id="JAKTMA010000064">
    <property type="protein sequence ID" value="MCR0235377.1"/>
    <property type="molecule type" value="Genomic_DNA"/>
</dbReference>
<dbReference type="PANTHER" id="PTHR43106:SF1">
    <property type="entry name" value="DEHYDROGENASE-RELATED"/>
    <property type="match status" value="1"/>
</dbReference>
<dbReference type="EMBL" id="WWTN01000027">
    <property type="protein sequence ID" value="MZH56980.1"/>
    <property type="molecule type" value="Genomic_DNA"/>
</dbReference>
<reference evidence="3" key="4">
    <citation type="journal article" date="2022" name="Clin. Infect. Dis.">
        <title>Association between Clostridium innocuum and antibiotic-associated diarrhea in adults and children: A cross-sectional study and comparative genomics analysis.</title>
        <authorList>
            <person name="Cherny K.E."/>
            <person name="Muscat E.B."/>
            <person name="Balaji A."/>
            <person name="Mukherjee J."/>
            <person name="Ozer E.A."/>
            <person name="Angarone M.P."/>
            <person name="Hauser A.R."/>
            <person name="Sichel J.S."/>
            <person name="Amponsah E."/>
            <person name="Kociolek L.K."/>
        </authorList>
    </citation>
    <scope>NUCLEOTIDE SEQUENCE</scope>
    <source>
        <strain evidence="3">NU1-AC-029v</strain>
    </source>
</reference>
<reference evidence="4" key="2">
    <citation type="journal article" date="2019" name="Nat. Med.">
        <title>A library of human gut bacterial isolates paired with longitudinal multiomics data enables mechanistic microbiome research.</title>
        <authorList>
            <person name="Poyet M."/>
            <person name="Groussin M."/>
            <person name="Gibbons S.M."/>
            <person name="Avila-Pacheco J."/>
            <person name="Jiang X."/>
            <person name="Kearney S.M."/>
            <person name="Perrotta A.R."/>
            <person name="Berdy B."/>
            <person name="Zhao S."/>
            <person name="Lieberman T.D."/>
            <person name="Swanson P.K."/>
            <person name="Smith M."/>
            <person name="Roesemann S."/>
            <person name="Alexander J.E."/>
            <person name="Rich S.A."/>
            <person name="Livny J."/>
            <person name="Vlamakis H."/>
            <person name="Clish C."/>
            <person name="Bullock K."/>
            <person name="Deik A."/>
            <person name="Scott J."/>
            <person name="Pierce K.A."/>
            <person name="Xavier R.J."/>
            <person name="Alm E.J."/>
        </authorList>
    </citation>
    <scope>NUCLEOTIDE SEQUENCE</scope>
    <source>
        <strain evidence="4">BIOML-A12</strain>
    </source>
</reference>
<dbReference type="Proteomes" id="UP000503330">
    <property type="component" value="Chromosome"/>
</dbReference>
<evidence type="ECO:0000313" key="5">
    <source>
        <dbReference type="EMBL" id="QJA00990.1"/>
    </source>
</evidence>
<accession>A0A099I200</accession>
<evidence type="ECO:0000313" key="2">
    <source>
        <dbReference type="EMBL" id="KGJ51611.1"/>
    </source>
</evidence>
<evidence type="ECO:0000313" key="4">
    <source>
        <dbReference type="EMBL" id="MZH56980.1"/>
    </source>
</evidence>
<dbReference type="InterPro" id="IPR049516">
    <property type="entry name" value="FAD-depend_C"/>
</dbReference>
<dbReference type="EMBL" id="JQIF01000105">
    <property type="protein sequence ID" value="KGJ51611.1"/>
    <property type="molecule type" value="Genomic_DNA"/>
</dbReference>
<evidence type="ECO:0000313" key="6">
    <source>
        <dbReference type="Proteomes" id="UP000030008"/>
    </source>
</evidence>
<dbReference type="InterPro" id="IPR036188">
    <property type="entry name" value="FAD/NAD-bd_sf"/>
</dbReference>
<dbReference type="Gene3D" id="3.50.50.60">
    <property type="entry name" value="FAD/NAD(P)-binding domain"/>
    <property type="match status" value="1"/>
</dbReference>
<dbReference type="Pfam" id="PF21688">
    <property type="entry name" value="FAD-depend_C"/>
    <property type="match status" value="1"/>
</dbReference>
<proteinExistence type="predicted"/>
<evidence type="ECO:0000313" key="3">
    <source>
        <dbReference type="EMBL" id="MCR0235377.1"/>
    </source>
</evidence>
<dbReference type="Proteomes" id="UP000604383">
    <property type="component" value="Unassembled WGS sequence"/>
</dbReference>
<dbReference type="Proteomes" id="UP000030008">
    <property type="component" value="Unassembled WGS sequence"/>
</dbReference>
<dbReference type="RefSeq" id="WP_002606775.1">
    <property type="nucleotide sequence ID" value="NZ_AP025565.1"/>
</dbReference>
<dbReference type="PRINTS" id="PR00368">
    <property type="entry name" value="FADPNR"/>
</dbReference>
<reference evidence="2 6" key="1">
    <citation type="submission" date="2014-08" db="EMBL/GenBank/DDBJ databases">
        <title>Clostridium innocuum, an unnegligible vancomycin-resistant pathogen causing extra-intestinal infections.</title>
        <authorList>
            <person name="Feng Y."/>
            <person name="Chiu C.-H."/>
        </authorList>
    </citation>
    <scope>NUCLEOTIDE SEQUENCE [LARGE SCALE GENOMIC DNA]</scope>
    <source>
        <strain evidence="2 6">AN88</strain>
    </source>
</reference>
<dbReference type="SUPFAM" id="SSF51905">
    <property type="entry name" value="FAD/NAD(P)-binding domain"/>
    <property type="match status" value="1"/>
</dbReference>
<dbReference type="PIRSF" id="PIRSF038984">
    <property type="entry name" value="FAD_binding_protein"/>
    <property type="match status" value="1"/>
</dbReference>
<dbReference type="GeneID" id="61923971"/>
<organism evidence="2 6">
    <name type="scientific">Clostridium innocuum</name>
    <dbReference type="NCBI Taxonomy" id="1522"/>
    <lineage>
        <taxon>Bacteria</taxon>
        <taxon>Bacillati</taxon>
        <taxon>Bacillota</taxon>
        <taxon>Clostridia</taxon>
        <taxon>Eubacteriales</taxon>
        <taxon>Clostridiaceae</taxon>
        <taxon>Clostridium</taxon>
    </lineage>
</organism>
<dbReference type="PANTHER" id="PTHR43106">
    <property type="entry name" value="DEHYDROGENASE-RELATED"/>
    <property type="match status" value="1"/>
</dbReference>
<dbReference type="Proteomes" id="UP001203972">
    <property type="component" value="Unassembled WGS sequence"/>
</dbReference>